<evidence type="ECO:0000256" key="1">
    <source>
        <dbReference type="SAM" id="MobiDB-lite"/>
    </source>
</evidence>
<keyword evidence="3" id="KW-1185">Reference proteome</keyword>
<sequence length="48" mass="5076">MSAPDHAENTGDNLRHAAEVQEKAKEGDGPAATTAEQSVEKLPPDFNT</sequence>
<dbReference type="OrthoDB" id="4636371at2"/>
<proteinExistence type="predicted"/>
<evidence type="ECO:0000313" key="2">
    <source>
        <dbReference type="EMBL" id="AEV75986.1"/>
    </source>
</evidence>
<dbReference type="HOGENOM" id="CLU_3155119_0_0_11"/>
<evidence type="ECO:0000313" key="3">
    <source>
        <dbReference type="Proteomes" id="UP000005442"/>
    </source>
</evidence>
<accession>G8RJP5</accession>
<dbReference type="Proteomes" id="UP000005442">
    <property type="component" value="Chromosome"/>
</dbReference>
<feature type="compositionally biased region" description="Basic and acidic residues" evidence="1">
    <location>
        <begin position="1"/>
        <end position="28"/>
    </location>
</feature>
<dbReference type="KEGG" id="mrh:MycrhN_5517"/>
<name>G8RJP5_MYCRN</name>
<feature type="region of interest" description="Disordered" evidence="1">
    <location>
        <begin position="1"/>
        <end position="48"/>
    </location>
</feature>
<reference evidence="2 3" key="1">
    <citation type="submission" date="2011-12" db="EMBL/GenBank/DDBJ databases">
        <title>Complete sequence of Mycobacterium rhodesiae NBB3.</title>
        <authorList>
            <consortium name="US DOE Joint Genome Institute"/>
            <person name="Lucas S."/>
            <person name="Han J."/>
            <person name="Lapidus A."/>
            <person name="Cheng J.-F."/>
            <person name="Goodwin L."/>
            <person name="Pitluck S."/>
            <person name="Peters L."/>
            <person name="Mikhailova N."/>
            <person name="Gu W."/>
            <person name="Detter J.C."/>
            <person name="Han C."/>
            <person name="Tapia R."/>
            <person name="Land M."/>
            <person name="Hauser L."/>
            <person name="Kyrpides N."/>
            <person name="Ivanova N."/>
            <person name="Pagani I."/>
            <person name="Mattes T."/>
            <person name="Holmes A."/>
            <person name="Rutledge P."/>
            <person name="Paulsen I."/>
            <person name="Coleman N."/>
            <person name="Woyke T."/>
        </authorList>
    </citation>
    <scope>NUCLEOTIDE SEQUENCE [LARGE SCALE GENOMIC DNA]</scope>
    <source>
        <strain evidence="2 3">NBB3</strain>
    </source>
</reference>
<gene>
    <name evidence="2" type="ordered locus">MycrhN_5517</name>
</gene>
<dbReference type="PATRIC" id="fig|710685.3.peg.5537"/>
<dbReference type="RefSeq" id="WP_014213725.1">
    <property type="nucleotide sequence ID" value="NC_016604.1"/>
</dbReference>
<dbReference type="EMBL" id="CP003169">
    <property type="protein sequence ID" value="AEV75986.1"/>
    <property type="molecule type" value="Genomic_DNA"/>
</dbReference>
<organism evidence="2 3">
    <name type="scientific">Mycolicibacterium rhodesiae (strain NBB3)</name>
    <name type="common">Mycobacterium rhodesiae</name>
    <dbReference type="NCBI Taxonomy" id="710685"/>
    <lineage>
        <taxon>Bacteria</taxon>
        <taxon>Bacillati</taxon>
        <taxon>Actinomycetota</taxon>
        <taxon>Actinomycetes</taxon>
        <taxon>Mycobacteriales</taxon>
        <taxon>Mycobacteriaceae</taxon>
        <taxon>Mycolicibacterium</taxon>
    </lineage>
</organism>
<dbReference type="AlphaFoldDB" id="G8RJP5"/>
<feature type="compositionally biased region" description="Basic and acidic residues" evidence="1">
    <location>
        <begin position="38"/>
        <end position="48"/>
    </location>
</feature>
<protein>
    <submittedName>
        <fullName evidence="2">Uncharacterized protein</fullName>
    </submittedName>
</protein>